<evidence type="ECO:0000313" key="5">
    <source>
        <dbReference type="Proteomes" id="UP000007756"/>
    </source>
</evidence>
<dbReference type="PaxDb" id="722438-MPNE_0696"/>
<dbReference type="PANTHER" id="PTHR30345:SF0">
    <property type="entry name" value="DNA DAMAGE-REPAIR_TOLERATION PROTEIN DRT102"/>
    <property type="match status" value="1"/>
</dbReference>
<dbReference type="Proteomes" id="UP000007756">
    <property type="component" value="Chromosome"/>
</dbReference>
<comment type="similarity">
    <text evidence="1">Belongs to the LacAB/RpiB family.</text>
</comment>
<dbReference type="NCBIfam" id="NF004051">
    <property type="entry name" value="PRK05571.1"/>
    <property type="match status" value="1"/>
</dbReference>
<organism evidence="4 5">
    <name type="scientific">Mycoplasmoides pneumoniae (strain ATCC 15531 / DSM 23978 / CIP 103766 / NBRC 14401 / NCTC 10119 / FH)</name>
    <name type="common">Mycoplasma pneumoniae</name>
    <dbReference type="NCBI Taxonomy" id="722438"/>
    <lineage>
        <taxon>Bacteria</taxon>
        <taxon>Bacillati</taxon>
        <taxon>Mycoplasmatota</taxon>
        <taxon>Mycoplasmoidales</taxon>
        <taxon>Mycoplasmoidaceae</taxon>
        <taxon>Mycoplasmoides</taxon>
    </lineage>
</organism>
<evidence type="ECO:0000256" key="3">
    <source>
        <dbReference type="PIRSR" id="PIRSR005384-1"/>
    </source>
</evidence>
<dbReference type="InterPro" id="IPR004785">
    <property type="entry name" value="RpiB"/>
</dbReference>
<dbReference type="GO" id="GO:0019316">
    <property type="term" value="P:D-allose catabolic process"/>
    <property type="evidence" value="ECO:0007669"/>
    <property type="project" value="TreeGrafter"/>
</dbReference>
<dbReference type="GO" id="GO:0009052">
    <property type="term" value="P:pentose-phosphate shunt, non-oxidative branch"/>
    <property type="evidence" value="ECO:0007669"/>
    <property type="project" value="TreeGrafter"/>
</dbReference>
<accession>A0A0H3DQ04</accession>
<dbReference type="KEGG" id="mpj:MPNE_0696"/>
<evidence type="ECO:0000313" key="4">
    <source>
        <dbReference type="EMBL" id="ADK87234.1"/>
    </source>
</evidence>
<dbReference type="GO" id="GO:0004751">
    <property type="term" value="F:ribose-5-phosphate isomerase activity"/>
    <property type="evidence" value="ECO:0007669"/>
    <property type="project" value="UniProtKB-EC"/>
</dbReference>
<dbReference type="EMBL" id="CP002077">
    <property type="protein sequence ID" value="ADK87234.1"/>
    <property type="molecule type" value="Genomic_DNA"/>
</dbReference>
<dbReference type="EC" id="5.3.1.6" evidence="4"/>
<dbReference type="AlphaFoldDB" id="A0A0H3DQ04"/>
<protein>
    <submittedName>
        <fullName evidence="4">Ribose-5-phosphate isomerase B</fullName>
        <ecNumber evidence="4">5.3.1.6</ecNumber>
    </submittedName>
</protein>
<reference evidence="4 5" key="1">
    <citation type="journal article" date="2010" name="Appl. Environ. Microbiol.">
        <title>Targeted chromosomal knockouts in Mycoplasma pneumoniae.</title>
        <authorList>
            <person name="Krishnakumar R."/>
            <person name="Assad-Garcia N."/>
            <person name="Benders G.A."/>
            <person name="Phan Q."/>
            <person name="Montague M.G."/>
            <person name="Glass J.I."/>
        </authorList>
    </citation>
    <scope>NUCLEOTIDE SEQUENCE [LARGE SCALE GENOMIC DNA]</scope>
    <source>
        <strain evidence="5">ATCC 15531 / DSM 22911 / NBRC 14401 / NCTC 10119 / FH</strain>
    </source>
</reference>
<evidence type="ECO:0000256" key="2">
    <source>
        <dbReference type="ARBA" id="ARBA00023235"/>
    </source>
</evidence>
<name>A0A0H3DQ04_MYCPB</name>
<dbReference type="NCBIfam" id="TIGR00689">
    <property type="entry name" value="rpiB_lacA_lacB"/>
    <property type="match status" value="1"/>
</dbReference>
<dbReference type="SUPFAM" id="SSF89623">
    <property type="entry name" value="Ribose/Galactose isomerase RpiB/AlsB"/>
    <property type="match status" value="1"/>
</dbReference>
<feature type="active site" description="Proton donor" evidence="3">
    <location>
        <position position="101"/>
    </location>
</feature>
<dbReference type="NCBIfam" id="TIGR01120">
    <property type="entry name" value="rpiB"/>
    <property type="match status" value="1"/>
</dbReference>
<dbReference type="HOGENOM" id="CLU_091396_4_1_14"/>
<feature type="active site" description="Proton acceptor" evidence="3">
    <location>
        <position position="68"/>
    </location>
</feature>
<dbReference type="Gene3D" id="3.40.1400.10">
    <property type="entry name" value="Sugar-phosphate isomerase, RpiB/LacA/LacB"/>
    <property type="match status" value="1"/>
</dbReference>
<dbReference type="PIRSF" id="PIRSF005384">
    <property type="entry name" value="RpiB_LacA_B"/>
    <property type="match status" value="1"/>
</dbReference>
<dbReference type="Pfam" id="PF02502">
    <property type="entry name" value="LacAB_rpiB"/>
    <property type="match status" value="1"/>
</dbReference>
<evidence type="ECO:0000256" key="1">
    <source>
        <dbReference type="ARBA" id="ARBA00008754"/>
    </source>
</evidence>
<dbReference type="PANTHER" id="PTHR30345">
    <property type="entry name" value="RIBOSE-5-PHOSPHATE ISOMERASE B"/>
    <property type="match status" value="1"/>
</dbReference>
<dbReference type="PATRIC" id="fig|722438.3.peg.674"/>
<dbReference type="InterPro" id="IPR036569">
    <property type="entry name" value="RpiB_LacA_LacB_sf"/>
</dbReference>
<gene>
    <name evidence="4" type="primary">rpiB</name>
    <name evidence="4" type="ordered locus">MPNE_0696</name>
</gene>
<sequence length="150" mass="16440">MNHPIYIASDHTGLELKSLVIKHLEQQKLQVIDLGPTELDPLDDYPDYAFLLAQTMQANPNSLGILICGTGVGVCMAANKAKGILAALVVDSKTAALARQHDDANVLCLSSRFVVPEENIKIVDEFLQAQFEGGRHSKRVGKIIAYEREK</sequence>
<keyword evidence="2 4" id="KW-0413">Isomerase</keyword>
<dbReference type="STRING" id="722438.F539_03365"/>
<dbReference type="InterPro" id="IPR003500">
    <property type="entry name" value="RpiB_LacA_LacB"/>
</dbReference>
<dbReference type="eggNOG" id="COG0698">
    <property type="taxonomic scope" value="Bacteria"/>
</dbReference>
<proteinExistence type="inferred from homology"/>